<dbReference type="InterPro" id="IPR008984">
    <property type="entry name" value="SMAD_FHA_dom_sf"/>
</dbReference>
<dbReference type="EMBL" id="JAKCXM010000256">
    <property type="protein sequence ID" value="KAJ0397351.1"/>
    <property type="molecule type" value="Genomic_DNA"/>
</dbReference>
<dbReference type="Gene3D" id="2.60.200.20">
    <property type="match status" value="1"/>
</dbReference>
<dbReference type="Pfam" id="PF00498">
    <property type="entry name" value="FHA"/>
    <property type="match status" value="1"/>
</dbReference>
<feature type="domain" description="FHA" evidence="3">
    <location>
        <begin position="50"/>
        <end position="101"/>
    </location>
</feature>
<feature type="compositionally biased region" description="Basic and acidic residues" evidence="2">
    <location>
        <begin position="343"/>
        <end position="353"/>
    </location>
</feature>
<evidence type="ECO:0000313" key="4">
    <source>
        <dbReference type="EMBL" id="KAJ0397351.1"/>
    </source>
</evidence>
<keyword evidence="1" id="KW-0175">Coiled coil</keyword>
<feature type="compositionally biased region" description="Basic and acidic residues" evidence="2">
    <location>
        <begin position="204"/>
        <end position="224"/>
    </location>
</feature>
<feature type="region of interest" description="Disordered" evidence="2">
    <location>
        <begin position="303"/>
        <end position="371"/>
    </location>
</feature>
<sequence length="617" mass="68064">MASESADVYAPPSWGADGRNVFGVYVDVIKGGVVVETLSQLPLTATRSFVLAGRMTPACDLVLQHPSISRVHAALQFDAHGALFLRDLNSTHGTFVNKRRVPPNEYVRLHIGDVVVFGESTRLYAVCGPPELLPEEYDSENLQQLRAKLAARRDRRDAEKRRPRDDEDGVSWGFREDAEDEDDDDDDGDDARGDAQRSATSASRRRDDNLPEYLRGVKERDRNGYESSVRAADVSAKDQRLFEQLQNKIRKMENLELEKSRILAKQNNLQGLTDGQEKTLERNAARIESLMREIHDLEDQIQAKNAQRATTRAAQASSRGANEQQRQKSQSRYDYDSDEDDFYDRTKANEQRRKQQQTMRGGGSAKTTTMSTVLTAESIQAKIKEIQDELTRVRREEMLADAKADDGAATATANGDGGEEMDSLESFMQATTKGLQQSEVDRHRKQRQELEAELKQQEKLLAIAMPALASVPPTTSSSIPATQEPSKAAPVKPSEPAQQAPLKEVSAPTSTPAPGSAPALVTATPILASKAAPAIVDREDEAKTTTDPTPAHTRKCAHVAPQSEGDTRKRRRVLGPTLPPPQPKADANILEGGDRVWVPPANQRGDGRTALNDKYGY</sequence>
<proteinExistence type="predicted"/>
<feature type="compositionally biased region" description="Polar residues" evidence="2">
    <location>
        <begin position="472"/>
        <end position="485"/>
    </location>
</feature>
<feature type="compositionally biased region" description="Basic and acidic residues" evidence="2">
    <location>
        <begin position="151"/>
        <end position="165"/>
    </location>
</feature>
<evidence type="ECO:0000256" key="1">
    <source>
        <dbReference type="SAM" id="Coils"/>
    </source>
</evidence>
<evidence type="ECO:0000259" key="3">
    <source>
        <dbReference type="PROSITE" id="PS50006"/>
    </source>
</evidence>
<reference evidence="4" key="1">
    <citation type="submission" date="2021-12" db="EMBL/GenBank/DDBJ databases">
        <title>Prjna785345.</title>
        <authorList>
            <person name="Rujirawat T."/>
            <person name="Krajaejun T."/>
        </authorList>
    </citation>
    <scope>NUCLEOTIDE SEQUENCE</scope>
    <source>
        <strain evidence="4">Pi057C3</strain>
    </source>
</reference>
<feature type="region of interest" description="Disordered" evidence="2">
    <location>
        <begin position="151"/>
        <end position="231"/>
    </location>
</feature>
<dbReference type="SUPFAM" id="SSF49879">
    <property type="entry name" value="SMAD/FHA domain"/>
    <property type="match status" value="1"/>
</dbReference>
<comment type="caution">
    <text evidence="4">The sequence shown here is derived from an EMBL/GenBank/DDBJ whole genome shotgun (WGS) entry which is preliminary data.</text>
</comment>
<feature type="region of interest" description="Disordered" evidence="2">
    <location>
        <begin position="470"/>
        <end position="617"/>
    </location>
</feature>
<protein>
    <recommendedName>
        <fullName evidence="3">FHA domain-containing protein</fullName>
    </recommendedName>
</protein>
<dbReference type="PANTHER" id="PTHR23308">
    <property type="entry name" value="NUCLEAR INHIBITOR OF PROTEIN PHOSPHATASE-1"/>
    <property type="match status" value="1"/>
</dbReference>
<feature type="compositionally biased region" description="Acidic residues" evidence="2">
    <location>
        <begin position="177"/>
        <end position="189"/>
    </location>
</feature>
<evidence type="ECO:0000313" key="5">
    <source>
        <dbReference type="Proteomes" id="UP001209570"/>
    </source>
</evidence>
<feature type="compositionally biased region" description="Low complexity" evidence="2">
    <location>
        <begin position="306"/>
        <end position="319"/>
    </location>
</feature>
<accession>A0AAD5LZ38</accession>
<dbReference type="AlphaFoldDB" id="A0AAD5LZ38"/>
<feature type="coiled-coil region" evidence="1">
    <location>
        <begin position="433"/>
        <end position="460"/>
    </location>
</feature>
<keyword evidence="5" id="KW-1185">Reference proteome</keyword>
<dbReference type="SMART" id="SM00240">
    <property type="entry name" value="FHA"/>
    <property type="match status" value="1"/>
</dbReference>
<dbReference type="PROSITE" id="PS50006">
    <property type="entry name" value="FHA_DOMAIN"/>
    <property type="match status" value="1"/>
</dbReference>
<evidence type="ECO:0000256" key="2">
    <source>
        <dbReference type="SAM" id="MobiDB-lite"/>
    </source>
</evidence>
<dbReference type="InterPro" id="IPR000253">
    <property type="entry name" value="FHA_dom"/>
</dbReference>
<organism evidence="4 5">
    <name type="scientific">Pythium insidiosum</name>
    <name type="common">Pythiosis disease agent</name>
    <dbReference type="NCBI Taxonomy" id="114742"/>
    <lineage>
        <taxon>Eukaryota</taxon>
        <taxon>Sar</taxon>
        <taxon>Stramenopiles</taxon>
        <taxon>Oomycota</taxon>
        <taxon>Peronosporomycetes</taxon>
        <taxon>Pythiales</taxon>
        <taxon>Pythiaceae</taxon>
        <taxon>Pythium</taxon>
    </lineage>
</organism>
<feature type="compositionally biased region" description="Polar residues" evidence="2">
    <location>
        <begin position="320"/>
        <end position="332"/>
    </location>
</feature>
<gene>
    <name evidence="4" type="ORF">P43SY_008170</name>
</gene>
<feature type="compositionally biased region" description="Low complexity" evidence="2">
    <location>
        <begin position="506"/>
        <end position="519"/>
    </location>
</feature>
<dbReference type="Proteomes" id="UP001209570">
    <property type="component" value="Unassembled WGS sequence"/>
</dbReference>
<name>A0AAD5LZ38_PYTIN</name>
<dbReference type="InterPro" id="IPR050923">
    <property type="entry name" value="Cell_Proc_Reg/RNA_Proc"/>
</dbReference>
<feature type="region of interest" description="Disordered" evidence="2">
    <location>
        <begin position="401"/>
        <end position="426"/>
    </location>
</feature>